<keyword evidence="3" id="KW-1185">Reference proteome</keyword>
<evidence type="ECO:0000313" key="2">
    <source>
        <dbReference type="EMBL" id="PWK13950.1"/>
    </source>
</evidence>
<keyword evidence="1" id="KW-0238">DNA-binding</keyword>
<comment type="caution">
    <text evidence="2">The sequence shown here is derived from an EMBL/GenBank/DDBJ whole genome shotgun (WGS) entry which is preliminary data.</text>
</comment>
<evidence type="ECO:0000256" key="1">
    <source>
        <dbReference type="ARBA" id="ARBA00023125"/>
    </source>
</evidence>
<evidence type="ECO:0008006" key="4">
    <source>
        <dbReference type="Google" id="ProtNLM"/>
    </source>
</evidence>
<proteinExistence type="predicted"/>
<protein>
    <recommendedName>
        <fullName evidence="4">Integrase-like protein</fullName>
    </recommendedName>
</protein>
<dbReference type="RefSeq" id="WP_170119375.1">
    <property type="nucleotide sequence ID" value="NZ_QGGL01000006.1"/>
</dbReference>
<dbReference type="AlphaFoldDB" id="A0A316DB71"/>
<accession>A0A316DB71</accession>
<dbReference type="EMBL" id="QGGL01000006">
    <property type="protein sequence ID" value="PWK13950.1"/>
    <property type="molecule type" value="Genomic_DNA"/>
</dbReference>
<dbReference type="InterPro" id="IPR010998">
    <property type="entry name" value="Integrase_recombinase_N"/>
</dbReference>
<name>A0A316DB71_9BACL</name>
<evidence type="ECO:0000313" key="3">
    <source>
        <dbReference type="Proteomes" id="UP000245634"/>
    </source>
</evidence>
<dbReference type="Proteomes" id="UP000245634">
    <property type="component" value="Unassembled WGS sequence"/>
</dbReference>
<gene>
    <name evidence="2" type="ORF">C7459_106247</name>
</gene>
<organism evidence="2 3">
    <name type="scientific">Tumebacillus permanentifrigoris</name>
    <dbReference type="NCBI Taxonomy" id="378543"/>
    <lineage>
        <taxon>Bacteria</taxon>
        <taxon>Bacillati</taxon>
        <taxon>Bacillota</taxon>
        <taxon>Bacilli</taxon>
        <taxon>Bacillales</taxon>
        <taxon>Alicyclobacillaceae</taxon>
        <taxon>Tumebacillus</taxon>
    </lineage>
</organism>
<dbReference type="Gene3D" id="1.10.150.130">
    <property type="match status" value="1"/>
</dbReference>
<dbReference type="GO" id="GO:0003677">
    <property type="term" value="F:DNA binding"/>
    <property type="evidence" value="ECO:0007669"/>
    <property type="project" value="UniProtKB-KW"/>
</dbReference>
<reference evidence="2 3" key="1">
    <citation type="submission" date="2018-05" db="EMBL/GenBank/DDBJ databases">
        <title>Genomic Encyclopedia of Type Strains, Phase IV (KMG-IV): sequencing the most valuable type-strain genomes for metagenomic binning, comparative biology and taxonomic classification.</title>
        <authorList>
            <person name="Goeker M."/>
        </authorList>
    </citation>
    <scope>NUCLEOTIDE SEQUENCE [LARGE SCALE GENOMIC DNA]</scope>
    <source>
        <strain evidence="2 3">DSM 18773</strain>
    </source>
</reference>
<sequence>MTNYLQQFATWLKDEDKADKTISTYVTALNKFVTWYEQSVGDAFEPEGVTTIMIQD</sequence>